<dbReference type="Pfam" id="PF11249">
    <property type="entry name" value="DUF3047"/>
    <property type="match status" value="1"/>
</dbReference>
<dbReference type="Proteomes" id="UP001302316">
    <property type="component" value="Unassembled WGS sequence"/>
</dbReference>
<evidence type="ECO:0000313" key="3">
    <source>
        <dbReference type="Proteomes" id="UP001302316"/>
    </source>
</evidence>
<feature type="signal peptide" evidence="1">
    <location>
        <begin position="1"/>
        <end position="18"/>
    </location>
</feature>
<evidence type="ECO:0000313" key="2">
    <source>
        <dbReference type="EMBL" id="MEA5446409.1"/>
    </source>
</evidence>
<keyword evidence="1" id="KW-0732">Signal</keyword>
<organism evidence="2 3">
    <name type="scientific">Natronospira elongata</name>
    <dbReference type="NCBI Taxonomy" id="3110268"/>
    <lineage>
        <taxon>Bacteria</taxon>
        <taxon>Pseudomonadati</taxon>
        <taxon>Pseudomonadota</taxon>
        <taxon>Gammaproteobacteria</taxon>
        <taxon>Natronospirales</taxon>
        <taxon>Natronospiraceae</taxon>
        <taxon>Natronospira</taxon>
    </lineage>
</organism>
<name>A0AAP6JJ64_9GAMM</name>
<proteinExistence type="predicted"/>
<keyword evidence="3" id="KW-1185">Reference proteome</keyword>
<dbReference type="InterPro" id="IPR021409">
    <property type="entry name" value="DUF3047"/>
</dbReference>
<evidence type="ECO:0000256" key="1">
    <source>
        <dbReference type="SAM" id="SignalP"/>
    </source>
</evidence>
<dbReference type="AlphaFoldDB" id="A0AAP6JJ64"/>
<reference evidence="2 3" key="1">
    <citation type="submission" date="2023-12" db="EMBL/GenBank/DDBJ databases">
        <title>Whole-genome sequencing of halo(alkali)philic microorganisms from hypersaline lakes.</title>
        <authorList>
            <person name="Sorokin D.Y."/>
            <person name="Merkel A.Y."/>
            <person name="Messina E."/>
            <person name="Yakimov M."/>
        </authorList>
    </citation>
    <scope>NUCLEOTIDE SEQUENCE [LARGE SCALE GENOMIC DNA]</scope>
    <source>
        <strain evidence="2 3">AB-CW1</strain>
    </source>
</reference>
<sequence length="214" mass="24722">MNRRMAWLTVFIPLPLLAAPDLEFPPAEIIDWDREVFEGETAYRLVEMEDREAIHALCESSASALYLEQEIDLRETPIIEWSWRIRGSYGEDIDESSREGDDYPVRLYAISDGGWRRWQTRAVNWVWASGKDQGESWPSAYADQVKMVALQSGEEKAGQWVTERRNIREDFARFHDREIETIDAIGLMSDCDDLDTSNEAWFGGIRLLPAEADD</sequence>
<dbReference type="EMBL" id="JAYGII010000031">
    <property type="protein sequence ID" value="MEA5446409.1"/>
    <property type="molecule type" value="Genomic_DNA"/>
</dbReference>
<accession>A0AAP6JJ64</accession>
<feature type="chain" id="PRO_5042935588" evidence="1">
    <location>
        <begin position="19"/>
        <end position="214"/>
    </location>
</feature>
<gene>
    <name evidence="2" type="ORF">VCB98_11320</name>
</gene>
<protein>
    <submittedName>
        <fullName evidence="2">DUF3047 domain-containing protein</fullName>
    </submittedName>
</protein>
<dbReference type="RefSeq" id="WP_346052621.1">
    <property type="nucleotide sequence ID" value="NZ_JAYGII010000031.1"/>
</dbReference>
<comment type="caution">
    <text evidence="2">The sequence shown here is derived from an EMBL/GenBank/DDBJ whole genome shotgun (WGS) entry which is preliminary data.</text>
</comment>